<evidence type="ECO:0000256" key="1">
    <source>
        <dbReference type="SAM" id="MobiDB-lite"/>
    </source>
</evidence>
<feature type="compositionally biased region" description="Basic and acidic residues" evidence="1">
    <location>
        <begin position="850"/>
        <end position="880"/>
    </location>
</feature>
<dbReference type="AlphaFoldDB" id="A0A9P4MSI5"/>
<evidence type="ECO:0000313" key="3">
    <source>
        <dbReference type="Proteomes" id="UP000799536"/>
    </source>
</evidence>
<gene>
    <name evidence="2" type="ORF">GQ43DRAFT_48746</name>
</gene>
<comment type="caution">
    <text evidence="2">The sequence shown here is derived from an EMBL/GenBank/DDBJ whole genome shotgun (WGS) entry which is preliminary data.</text>
</comment>
<name>A0A9P4MSI5_9PLEO</name>
<reference evidence="2" key="1">
    <citation type="journal article" date="2020" name="Stud. Mycol.">
        <title>101 Dothideomycetes genomes: a test case for predicting lifestyles and emergence of pathogens.</title>
        <authorList>
            <person name="Haridas S."/>
            <person name="Albert R."/>
            <person name="Binder M."/>
            <person name="Bloem J."/>
            <person name="Labutti K."/>
            <person name="Salamov A."/>
            <person name="Andreopoulos B."/>
            <person name="Baker S."/>
            <person name="Barry K."/>
            <person name="Bills G."/>
            <person name="Bluhm B."/>
            <person name="Cannon C."/>
            <person name="Castanera R."/>
            <person name="Culley D."/>
            <person name="Daum C."/>
            <person name="Ezra D."/>
            <person name="Gonzalez J."/>
            <person name="Henrissat B."/>
            <person name="Kuo A."/>
            <person name="Liang C."/>
            <person name="Lipzen A."/>
            <person name="Lutzoni F."/>
            <person name="Magnuson J."/>
            <person name="Mondo S."/>
            <person name="Nolan M."/>
            <person name="Ohm R."/>
            <person name="Pangilinan J."/>
            <person name="Park H.-J."/>
            <person name="Ramirez L."/>
            <person name="Alfaro M."/>
            <person name="Sun H."/>
            <person name="Tritt A."/>
            <person name="Yoshinaga Y."/>
            <person name="Zwiers L.-H."/>
            <person name="Turgeon B."/>
            <person name="Goodwin S."/>
            <person name="Spatafora J."/>
            <person name="Crous P."/>
            <person name="Grigoriev I."/>
        </authorList>
    </citation>
    <scope>NUCLEOTIDE SEQUENCE</scope>
    <source>
        <strain evidence="2">ATCC 74209</strain>
    </source>
</reference>
<feature type="region of interest" description="Disordered" evidence="1">
    <location>
        <begin position="542"/>
        <end position="598"/>
    </location>
</feature>
<accession>A0A9P4MSI5</accession>
<sequence>MASTQYILAFSRHAHPKSGLRYPWKAPEKPATLKLRIELTGLIEGDHQSIADVYYPTARRSSTYNECPVHHLDVVSCWKGLSTQQASEILFWETLFKESLEELVLRDLLKASGESPSCSEVIDINGPFMSHLPDLCRGTQHIKINEYNLMSLMAKRYSVDERNKKYKWFNSSGDIKTAMHNFLQTRDCFRCFRDSSVSPELDVQFKSIPEAKSKSLVIIGSVQWHPPRVILCDLPSRLSRGSEYRIVPHYTSFIFNETYPSFPIDTVYYVSSYCLPLAWDQNVQGFRAIIPDGRADDRRTLLVGLVDGADEKVTVMETTLTAAITRMFPGNVRFEQTTRYLIRLKVSPANNVQTSPKKEPLINRTAPSCTSTPLLKSARVSGPRKTSMNSSVADCMSPAAAASKFLDDLSEGMWKPQPNFASKAASQVDIPSQNALLVVSKDKEGLSHDLTPPVVEANKQGQTAAEQNLVLRPDQGLDLHRDSYALYCEKLAKPKQVEALNLGLSFMNVPIRTKAEKVVQEVAKKQGADTNKTKAWMGHEFHCSSATSSSPASSTSSQENDEHRYCSPRLTRRGTCFDGEETSPGKRIDSGVGSPEPEATIAELDDWNEDVQPVLWPYHRSGRMRGGGVKFLAPSTATGPSHKRTRDSSLETDDSECHCAQDHLDSLVPSAYPSSYNFRDTTPVMESGGGAVFKKLKLDPMDDGYDRLPSEQPKEPEVQGGFPSPSLTPPSPNGSTHCHPRAGSEPPNIKYAEFSSPLDDEKPSASPSNGKAPVLIPSVSQEEIKRNYESFLKAKLETPTRSISFQQRQKAEQEAFESAFLDESDGPDPEWETLYEDENGIEIVDTVDSEHGVSEHGISEHGISEHVGAENGQEKEKENDGQLDLGEVEDYGSSPPTPDTVEIELAELRIGLDA</sequence>
<feature type="region of interest" description="Disordered" evidence="1">
    <location>
        <begin position="850"/>
        <end position="901"/>
    </location>
</feature>
<proteinExistence type="predicted"/>
<dbReference type="Proteomes" id="UP000799536">
    <property type="component" value="Unassembled WGS sequence"/>
</dbReference>
<feature type="region of interest" description="Disordered" evidence="1">
    <location>
        <begin position="632"/>
        <end position="654"/>
    </location>
</feature>
<organism evidence="2 3">
    <name type="scientific">Delitschia confertaspora ATCC 74209</name>
    <dbReference type="NCBI Taxonomy" id="1513339"/>
    <lineage>
        <taxon>Eukaryota</taxon>
        <taxon>Fungi</taxon>
        <taxon>Dikarya</taxon>
        <taxon>Ascomycota</taxon>
        <taxon>Pezizomycotina</taxon>
        <taxon>Dothideomycetes</taxon>
        <taxon>Pleosporomycetidae</taxon>
        <taxon>Pleosporales</taxon>
        <taxon>Delitschiaceae</taxon>
        <taxon>Delitschia</taxon>
    </lineage>
</organism>
<feature type="compositionally biased region" description="Low complexity" evidence="1">
    <location>
        <begin position="544"/>
        <end position="557"/>
    </location>
</feature>
<dbReference type="EMBL" id="ML993993">
    <property type="protein sequence ID" value="KAF2201037.1"/>
    <property type="molecule type" value="Genomic_DNA"/>
</dbReference>
<feature type="region of interest" description="Disordered" evidence="1">
    <location>
        <begin position="702"/>
        <end position="778"/>
    </location>
</feature>
<dbReference type="OrthoDB" id="5330058at2759"/>
<evidence type="ECO:0000313" key="2">
    <source>
        <dbReference type="EMBL" id="KAF2201037.1"/>
    </source>
</evidence>
<feature type="compositionally biased region" description="Basic and acidic residues" evidence="1">
    <location>
        <begin position="702"/>
        <end position="717"/>
    </location>
</feature>
<protein>
    <submittedName>
        <fullName evidence="2">Uncharacterized protein</fullName>
    </submittedName>
</protein>
<keyword evidence="3" id="KW-1185">Reference proteome</keyword>